<name>K7YG27_9VIRU</name>
<evidence type="ECO:0000313" key="1">
    <source>
        <dbReference type="EMBL" id="AFX92099.1"/>
    </source>
</evidence>
<evidence type="ECO:0000313" key="2">
    <source>
        <dbReference type="Proteomes" id="UP000241137"/>
    </source>
</evidence>
<reference evidence="1 2" key="1">
    <citation type="journal article" date="2014" name="Virus Genes">
        <title>Complete genome sequence of Courdo11 virus, a member of the family Mimiviridae.</title>
        <authorList>
            <person name="Yoosuf N."/>
            <person name="Pagnier I."/>
            <person name="Fournous G."/>
            <person name="Robert C."/>
            <person name="La Scola B."/>
            <person name="Raoult D."/>
            <person name="Colson P."/>
        </authorList>
    </citation>
    <scope>NUCLEOTIDE SEQUENCE [LARGE SCALE GENOMIC DNA]</scope>
</reference>
<gene>
    <name evidence="1" type="ORF">CE11_00067</name>
</gene>
<proteinExistence type="predicted"/>
<dbReference type="EMBL" id="JX975216">
    <property type="protein sequence ID" value="AFX92099.1"/>
    <property type="molecule type" value="Genomic_DNA"/>
</dbReference>
<protein>
    <submittedName>
        <fullName evidence="1">Uncharacterized protein</fullName>
    </submittedName>
</protein>
<accession>K7YG27</accession>
<dbReference type="Proteomes" id="UP000241137">
    <property type="component" value="Segment"/>
</dbReference>
<organism evidence="1 2">
    <name type="scientific">Megavirus courdo11</name>
    <dbReference type="NCBI Taxonomy" id="1128140"/>
    <lineage>
        <taxon>Viruses</taxon>
        <taxon>Varidnaviria</taxon>
        <taxon>Bamfordvirae</taxon>
        <taxon>Nucleocytoviricota</taxon>
        <taxon>Megaviricetes</taxon>
        <taxon>Imitervirales</taxon>
        <taxon>Mimiviridae</taxon>
        <taxon>Megamimivirinae</taxon>
        <taxon>Megavirus</taxon>
        <taxon>Megavirus chilense</taxon>
    </lineage>
</organism>
<sequence length="78" mass="8982">MSVEFKKSCDTLTNLLDHDFMMRTRDPRPKDPKLLDLLDRVDLELAKSKETGSKDESEFSNLLDYLLEIDNGSDDDSD</sequence>